<accession>A0A2T1LY25</accession>
<keyword evidence="4" id="KW-0378">Hydrolase</keyword>
<evidence type="ECO:0000259" key="8">
    <source>
        <dbReference type="SMART" id="SM00014"/>
    </source>
</evidence>
<name>A0A2T1LY25_9CHRO</name>
<evidence type="ECO:0000256" key="4">
    <source>
        <dbReference type="ARBA" id="ARBA00022801"/>
    </source>
</evidence>
<dbReference type="SUPFAM" id="SSF48317">
    <property type="entry name" value="Acid phosphatase/Vanadium-dependent haloperoxidase"/>
    <property type="match status" value="1"/>
</dbReference>
<feature type="transmembrane region" description="Helical" evidence="7">
    <location>
        <begin position="73"/>
        <end position="92"/>
    </location>
</feature>
<dbReference type="PANTHER" id="PTHR14969">
    <property type="entry name" value="SPHINGOSINE-1-PHOSPHATE PHOSPHOHYDROLASE"/>
    <property type="match status" value="1"/>
</dbReference>
<gene>
    <name evidence="9" type="ORF">C7H19_11235</name>
</gene>
<keyword evidence="10" id="KW-1185">Reference proteome</keyword>
<dbReference type="InterPro" id="IPR036938">
    <property type="entry name" value="PAP2/HPO_sf"/>
</dbReference>
<keyword evidence="5 7" id="KW-1133">Transmembrane helix</keyword>
<dbReference type="Proteomes" id="UP000239001">
    <property type="component" value="Unassembled WGS sequence"/>
</dbReference>
<dbReference type="Pfam" id="PF01569">
    <property type="entry name" value="PAP2"/>
    <property type="match status" value="1"/>
</dbReference>
<evidence type="ECO:0000313" key="10">
    <source>
        <dbReference type="Proteomes" id="UP000239001"/>
    </source>
</evidence>
<evidence type="ECO:0000256" key="6">
    <source>
        <dbReference type="ARBA" id="ARBA00023136"/>
    </source>
</evidence>
<dbReference type="GO" id="GO:0005886">
    <property type="term" value="C:plasma membrane"/>
    <property type="evidence" value="ECO:0007669"/>
    <property type="project" value="UniProtKB-SubCell"/>
</dbReference>
<evidence type="ECO:0000256" key="3">
    <source>
        <dbReference type="ARBA" id="ARBA00022692"/>
    </source>
</evidence>
<evidence type="ECO:0000313" key="9">
    <source>
        <dbReference type="EMBL" id="PSF37283.1"/>
    </source>
</evidence>
<reference evidence="9 10" key="2">
    <citation type="submission" date="2018-03" db="EMBL/GenBank/DDBJ databases">
        <authorList>
            <person name="Keele B.F."/>
        </authorList>
    </citation>
    <scope>NUCLEOTIDE SEQUENCE [LARGE SCALE GENOMIC DNA]</scope>
    <source>
        <strain evidence="9 10">CCALA 016</strain>
    </source>
</reference>
<dbReference type="GO" id="GO:0016787">
    <property type="term" value="F:hydrolase activity"/>
    <property type="evidence" value="ECO:0007669"/>
    <property type="project" value="UniProtKB-KW"/>
</dbReference>
<keyword evidence="6 7" id="KW-0472">Membrane</keyword>
<evidence type="ECO:0000256" key="7">
    <source>
        <dbReference type="SAM" id="Phobius"/>
    </source>
</evidence>
<dbReference type="SMART" id="SM00014">
    <property type="entry name" value="acidPPc"/>
    <property type="match status" value="1"/>
</dbReference>
<dbReference type="CDD" id="cd03392">
    <property type="entry name" value="PAP2_like_2"/>
    <property type="match status" value="1"/>
</dbReference>
<feature type="transmembrane region" description="Helical" evidence="7">
    <location>
        <begin position="140"/>
        <end position="160"/>
    </location>
</feature>
<reference evidence="9 10" key="1">
    <citation type="submission" date="2018-03" db="EMBL/GenBank/DDBJ databases">
        <title>The ancient ancestry and fast evolution of plastids.</title>
        <authorList>
            <person name="Moore K.R."/>
            <person name="Magnabosco C."/>
            <person name="Momper L."/>
            <person name="Gold D.A."/>
            <person name="Bosak T."/>
            <person name="Fournier G.P."/>
        </authorList>
    </citation>
    <scope>NUCLEOTIDE SEQUENCE [LARGE SCALE GENOMIC DNA]</scope>
    <source>
        <strain evidence="9 10">CCALA 016</strain>
    </source>
</reference>
<feature type="transmembrane region" description="Helical" evidence="7">
    <location>
        <begin position="198"/>
        <end position="217"/>
    </location>
</feature>
<proteinExistence type="predicted"/>
<sequence length="227" mass="25749">MTTEVQISSNNRNQFPFFLLLIGVCLPLQIFALLAVAISQNGEGLPFDVPLLSAIHDTAKPQLDIFASFFTQFGYLKGIIPTVLFIALVLAFRQQWHRFVYFLITVFGSFFIVFTTKLVFHRARPHLWSIFLPLPSDYSFPSGHSGLSMMLFVALVNLSWGTRWCKWVMIVGGLFVVGIGWTRLYLGVHYPSDVLAGWMLAIAWGIGVNLSFHFPLVKLITRKQDYP</sequence>
<dbReference type="OrthoDB" id="9789113at2"/>
<organism evidence="9 10">
    <name type="scientific">Aphanothece hegewaldii CCALA 016</name>
    <dbReference type="NCBI Taxonomy" id="2107694"/>
    <lineage>
        <taxon>Bacteria</taxon>
        <taxon>Bacillati</taxon>
        <taxon>Cyanobacteriota</taxon>
        <taxon>Cyanophyceae</taxon>
        <taxon>Oscillatoriophycideae</taxon>
        <taxon>Chroococcales</taxon>
        <taxon>Aphanothecaceae</taxon>
        <taxon>Aphanothece</taxon>
    </lineage>
</organism>
<comment type="subcellular location">
    <subcellularLocation>
        <location evidence="1">Cell membrane</location>
        <topology evidence="1">Multi-pass membrane protein</topology>
    </subcellularLocation>
</comment>
<dbReference type="AlphaFoldDB" id="A0A2T1LY25"/>
<keyword evidence="2" id="KW-1003">Cell membrane</keyword>
<evidence type="ECO:0000256" key="5">
    <source>
        <dbReference type="ARBA" id="ARBA00022989"/>
    </source>
</evidence>
<feature type="transmembrane region" description="Helical" evidence="7">
    <location>
        <begin position="99"/>
        <end position="120"/>
    </location>
</feature>
<dbReference type="RefSeq" id="WP_106456971.1">
    <property type="nucleotide sequence ID" value="NZ_PXOH01000010.1"/>
</dbReference>
<evidence type="ECO:0000256" key="1">
    <source>
        <dbReference type="ARBA" id="ARBA00004651"/>
    </source>
</evidence>
<dbReference type="PANTHER" id="PTHR14969:SF62">
    <property type="entry name" value="DECAPRENYLPHOSPHORYL-5-PHOSPHORIBOSE PHOSPHATASE RV3807C-RELATED"/>
    <property type="match status" value="1"/>
</dbReference>
<comment type="caution">
    <text evidence="9">The sequence shown here is derived from an EMBL/GenBank/DDBJ whole genome shotgun (WGS) entry which is preliminary data.</text>
</comment>
<feature type="domain" description="Phosphatidic acid phosphatase type 2/haloperoxidase" evidence="8">
    <location>
        <begin position="99"/>
        <end position="209"/>
    </location>
</feature>
<keyword evidence="3 7" id="KW-0812">Transmembrane</keyword>
<dbReference type="Gene3D" id="1.20.144.10">
    <property type="entry name" value="Phosphatidic acid phosphatase type 2/haloperoxidase"/>
    <property type="match status" value="2"/>
</dbReference>
<protein>
    <submittedName>
        <fullName evidence="9">PA-phosphatase</fullName>
    </submittedName>
</protein>
<dbReference type="EMBL" id="PXOH01000010">
    <property type="protein sequence ID" value="PSF37283.1"/>
    <property type="molecule type" value="Genomic_DNA"/>
</dbReference>
<evidence type="ECO:0000256" key="2">
    <source>
        <dbReference type="ARBA" id="ARBA00022475"/>
    </source>
</evidence>
<dbReference type="InterPro" id="IPR000326">
    <property type="entry name" value="PAP2/HPO"/>
</dbReference>
<feature type="transmembrane region" description="Helical" evidence="7">
    <location>
        <begin position="167"/>
        <end position="186"/>
    </location>
</feature>
<feature type="transmembrane region" description="Helical" evidence="7">
    <location>
        <begin position="17"/>
        <end position="38"/>
    </location>
</feature>